<dbReference type="Proteomes" id="UP000054359">
    <property type="component" value="Unassembled WGS sequence"/>
</dbReference>
<name>A0A087TZR7_STEMI</name>
<keyword evidence="1" id="KW-1133">Transmembrane helix</keyword>
<keyword evidence="3" id="KW-1185">Reference proteome</keyword>
<dbReference type="PANTHER" id="PTHR11683:SF12">
    <property type="entry name" value="M6, ISOFORM F"/>
    <property type="match status" value="1"/>
</dbReference>
<evidence type="ECO:0000313" key="3">
    <source>
        <dbReference type="Proteomes" id="UP000054359"/>
    </source>
</evidence>
<keyword evidence="1" id="KW-0472">Membrane</keyword>
<protein>
    <submittedName>
        <fullName evidence="2">Neuronal membrane glycoprotein M6-b</fullName>
    </submittedName>
</protein>
<organism evidence="2 3">
    <name type="scientific">Stegodyphus mimosarum</name>
    <name type="common">African social velvet spider</name>
    <dbReference type="NCBI Taxonomy" id="407821"/>
    <lineage>
        <taxon>Eukaryota</taxon>
        <taxon>Metazoa</taxon>
        <taxon>Ecdysozoa</taxon>
        <taxon>Arthropoda</taxon>
        <taxon>Chelicerata</taxon>
        <taxon>Arachnida</taxon>
        <taxon>Araneae</taxon>
        <taxon>Araneomorphae</taxon>
        <taxon>Entelegynae</taxon>
        <taxon>Eresoidea</taxon>
        <taxon>Eresidae</taxon>
        <taxon>Stegodyphus</taxon>
    </lineage>
</organism>
<dbReference type="EMBL" id="KK117487">
    <property type="protein sequence ID" value="KFM70606.1"/>
    <property type="molecule type" value="Genomic_DNA"/>
</dbReference>
<feature type="transmembrane region" description="Helical" evidence="1">
    <location>
        <begin position="57"/>
        <end position="82"/>
    </location>
</feature>
<dbReference type="GO" id="GO:0005886">
    <property type="term" value="C:plasma membrane"/>
    <property type="evidence" value="ECO:0007669"/>
    <property type="project" value="TreeGrafter"/>
</dbReference>
<reference evidence="2 3" key="1">
    <citation type="submission" date="2013-11" db="EMBL/GenBank/DDBJ databases">
        <title>Genome sequencing of Stegodyphus mimosarum.</title>
        <authorList>
            <person name="Bechsgaard J."/>
        </authorList>
    </citation>
    <scope>NUCLEOTIDE SEQUENCE [LARGE SCALE GENOMIC DNA]</scope>
</reference>
<dbReference type="Pfam" id="PF01275">
    <property type="entry name" value="Myelin_PLP"/>
    <property type="match status" value="1"/>
</dbReference>
<evidence type="ECO:0000313" key="2">
    <source>
        <dbReference type="EMBL" id="KFM70606.1"/>
    </source>
</evidence>
<dbReference type="AlphaFoldDB" id="A0A087TZR7"/>
<sequence length="104" mass="11566">MGCCAKCMTRVPYGTFIATILCCAGVLTFLICLYPAVRLTLQMFDDIFTYNLEWLNYLRLIFIIVGAFMGILAFTLLIIGVFSTGATRSKIYGGWKSRVGGRIS</sequence>
<dbReference type="OrthoDB" id="9993736at2759"/>
<feature type="transmembrane region" description="Helical" evidence="1">
    <location>
        <begin position="12"/>
        <end position="37"/>
    </location>
</feature>
<evidence type="ECO:0000256" key="1">
    <source>
        <dbReference type="SAM" id="Phobius"/>
    </source>
</evidence>
<feature type="non-terminal residue" evidence="2">
    <location>
        <position position="104"/>
    </location>
</feature>
<dbReference type="InterPro" id="IPR001614">
    <property type="entry name" value="Myelin_PLP"/>
</dbReference>
<gene>
    <name evidence="2" type="ORF">X975_15802</name>
</gene>
<dbReference type="GO" id="GO:0031175">
    <property type="term" value="P:neuron projection development"/>
    <property type="evidence" value="ECO:0007669"/>
    <property type="project" value="TreeGrafter"/>
</dbReference>
<proteinExistence type="predicted"/>
<dbReference type="PANTHER" id="PTHR11683">
    <property type="entry name" value="MYELIN PROTEOLIPID"/>
    <property type="match status" value="1"/>
</dbReference>
<accession>A0A087TZR7</accession>
<keyword evidence="1" id="KW-0812">Transmembrane</keyword>